<dbReference type="AlphaFoldDB" id="A0A6P3WXF5"/>
<dbReference type="OrthoDB" id="7696867at2759"/>
<sequence length="352" mass="40781">MNLSCTYSFDCTISVTCYILFTDISSISAISQSSSRFVDRMDMSQSLLEYNFSAIKSSNKPATAHGLNSAETLMKSLTLCEENTCEYMKANIIYQCMKEACLDHKSVLSKNAVTKLKALLLTHELDKYMHLPSSPEHAQDNLTLLGINDLPLSDLSFDEKLEIKCCVETMLREKIHDMILRYEAIGGNVKEALKSNEYNMRYKILECDTRIIEWKSRIEEVTVEYESALQKYINLMDKWNELKYEDMSKAYLEKSQHLLLQAQVAELQAKMTKLSCRIKMFNETPTTINAFRLLNQAVEEKLKAVTDEIRQKEDLKKLYENLKNTEYDEVLKNYTELCKAIKKKEQMLNMLK</sequence>
<keyword evidence="1" id="KW-0175">Coiled coil</keyword>
<name>A0A6P3WXF5_DINQU</name>
<protein>
    <submittedName>
        <fullName evidence="3">Uncharacterized protein LOC106742419 isoform X1</fullName>
    </submittedName>
</protein>
<accession>A0A6P3WXF5</accession>
<evidence type="ECO:0000256" key="1">
    <source>
        <dbReference type="SAM" id="Coils"/>
    </source>
</evidence>
<dbReference type="Proteomes" id="UP000515204">
    <property type="component" value="Unplaced"/>
</dbReference>
<feature type="coiled-coil region" evidence="1">
    <location>
        <begin position="264"/>
        <end position="325"/>
    </location>
</feature>
<keyword evidence="2" id="KW-1185">Reference proteome</keyword>
<proteinExistence type="predicted"/>
<reference evidence="3" key="1">
    <citation type="submission" date="2025-08" db="UniProtKB">
        <authorList>
            <consortium name="RefSeq"/>
        </authorList>
    </citation>
    <scope>IDENTIFICATION</scope>
</reference>
<dbReference type="KEGG" id="dqu:106742419"/>
<evidence type="ECO:0000313" key="3">
    <source>
        <dbReference type="RefSeq" id="XP_014470821.1"/>
    </source>
</evidence>
<dbReference type="RefSeq" id="XP_014470821.1">
    <property type="nucleotide sequence ID" value="XM_014615335.1"/>
</dbReference>
<dbReference type="GeneID" id="106742419"/>
<organism evidence="2 3">
    <name type="scientific">Dinoponera quadriceps</name>
    <name type="common">South American ant</name>
    <dbReference type="NCBI Taxonomy" id="609295"/>
    <lineage>
        <taxon>Eukaryota</taxon>
        <taxon>Metazoa</taxon>
        <taxon>Ecdysozoa</taxon>
        <taxon>Arthropoda</taxon>
        <taxon>Hexapoda</taxon>
        <taxon>Insecta</taxon>
        <taxon>Pterygota</taxon>
        <taxon>Neoptera</taxon>
        <taxon>Endopterygota</taxon>
        <taxon>Hymenoptera</taxon>
        <taxon>Apocrita</taxon>
        <taxon>Aculeata</taxon>
        <taxon>Formicoidea</taxon>
        <taxon>Formicidae</taxon>
        <taxon>Ponerinae</taxon>
        <taxon>Ponerini</taxon>
        <taxon>Dinoponera</taxon>
    </lineage>
</organism>
<gene>
    <name evidence="3" type="primary">LOC106742419</name>
</gene>
<evidence type="ECO:0000313" key="2">
    <source>
        <dbReference type="Proteomes" id="UP000515204"/>
    </source>
</evidence>